<protein>
    <submittedName>
        <fullName evidence="1">Uncharacterized protein</fullName>
    </submittedName>
</protein>
<sequence>MSELIGNLELMQMMLEHDGLFSRQATLAEIIDVFYDHPHPTPLSTRDIVFAKLDARYSEPDKSIVGESATDMQDMQLDGYL</sequence>
<dbReference type="AlphaFoldDB" id="A0A4R1K114"/>
<dbReference type="RefSeq" id="WP_131912190.1">
    <property type="nucleotide sequence ID" value="NZ_OU594967.1"/>
</dbReference>
<comment type="caution">
    <text evidence="1">The sequence shown here is derived from an EMBL/GenBank/DDBJ whole genome shotgun (WGS) entry which is preliminary data.</text>
</comment>
<dbReference type="EMBL" id="SMGD01000012">
    <property type="protein sequence ID" value="TCK57632.1"/>
    <property type="molecule type" value="Genomic_DNA"/>
</dbReference>
<evidence type="ECO:0000313" key="1">
    <source>
        <dbReference type="EMBL" id="TCK57632.1"/>
    </source>
</evidence>
<name>A0A4R1K114_9GAMM</name>
<organism evidence="1 2">
    <name type="scientific">Celerinatantimonas diazotrophica</name>
    <dbReference type="NCBI Taxonomy" id="412034"/>
    <lineage>
        <taxon>Bacteria</taxon>
        <taxon>Pseudomonadati</taxon>
        <taxon>Pseudomonadota</taxon>
        <taxon>Gammaproteobacteria</taxon>
        <taxon>Celerinatantimonadaceae</taxon>
        <taxon>Celerinatantimonas</taxon>
    </lineage>
</organism>
<gene>
    <name evidence="1" type="ORF">EV690_1320</name>
</gene>
<keyword evidence="2" id="KW-1185">Reference proteome</keyword>
<dbReference type="Proteomes" id="UP000295565">
    <property type="component" value="Unassembled WGS sequence"/>
</dbReference>
<proteinExistence type="predicted"/>
<evidence type="ECO:0000313" key="2">
    <source>
        <dbReference type="Proteomes" id="UP000295565"/>
    </source>
</evidence>
<reference evidence="1 2" key="1">
    <citation type="submission" date="2019-03" db="EMBL/GenBank/DDBJ databases">
        <title>Genomic Encyclopedia of Type Strains, Phase IV (KMG-IV): sequencing the most valuable type-strain genomes for metagenomic binning, comparative biology and taxonomic classification.</title>
        <authorList>
            <person name="Goeker M."/>
        </authorList>
    </citation>
    <scope>NUCLEOTIDE SEQUENCE [LARGE SCALE GENOMIC DNA]</scope>
    <source>
        <strain evidence="1 2">DSM 18577</strain>
    </source>
</reference>
<accession>A0A4R1K114</accession>